<dbReference type="OrthoDB" id="4926264at2759"/>
<dbReference type="Proteomes" id="UP000829364">
    <property type="component" value="Chromosome 4"/>
</dbReference>
<dbReference type="AlphaFoldDB" id="A0A9Q8QIT8"/>
<feature type="region of interest" description="Disordered" evidence="1">
    <location>
        <begin position="197"/>
        <end position="241"/>
    </location>
</feature>
<dbReference type="PANTHER" id="PTHR35523">
    <property type="entry name" value="CELL WALL PROTEIN SED1"/>
    <property type="match status" value="1"/>
</dbReference>
<dbReference type="GeneID" id="72067535"/>
<evidence type="ECO:0000313" key="3">
    <source>
        <dbReference type="EMBL" id="UNI19402.1"/>
    </source>
</evidence>
<proteinExistence type="predicted"/>
<evidence type="ECO:0000256" key="1">
    <source>
        <dbReference type="SAM" id="MobiDB-lite"/>
    </source>
</evidence>
<dbReference type="RefSeq" id="XP_047842883.1">
    <property type="nucleotide sequence ID" value="XM_047986899.1"/>
</dbReference>
<accession>A0A9Q8QIT8</accession>
<reference evidence="3" key="1">
    <citation type="submission" date="2021-11" db="EMBL/GenBank/DDBJ databases">
        <title>Purpureocillium_takamizusanense_genome.</title>
        <authorList>
            <person name="Nguyen N.-H."/>
        </authorList>
    </citation>
    <scope>NUCLEOTIDE SEQUENCE</scope>
    <source>
        <strain evidence="3">PT3</strain>
    </source>
</reference>
<feature type="compositionally biased region" description="Pro residues" evidence="1">
    <location>
        <begin position="229"/>
        <end position="238"/>
    </location>
</feature>
<protein>
    <submittedName>
        <fullName evidence="3">Uncharacterized protein</fullName>
    </submittedName>
</protein>
<keyword evidence="4" id="KW-1185">Reference proteome</keyword>
<feature type="chain" id="PRO_5040224272" evidence="2">
    <location>
        <begin position="20"/>
        <end position="266"/>
    </location>
</feature>
<gene>
    <name evidence="3" type="ORF">JDV02_005586</name>
</gene>
<evidence type="ECO:0000256" key="2">
    <source>
        <dbReference type="SAM" id="SignalP"/>
    </source>
</evidence>
<keyword evidence="2" id="KW-0732">Signal</keyword>
<dbReference type="GO" id="GO:0005199">
    <property type="term" value="F:structural constituent of cell wall"/>
    <property type="evidence" value="ECO:0007669"/>
    <property type="project" value="InterPro"/>
</dbReference>
<feature type="compositionally biased region" description="Low complexity" evidence="1">
    <location>
        <begin position="201"/>
        <end position="228"/>
    </location>
</feature>
<feature type="region of interest" description="Disordered" evidence="1">
    <location>
        <begin position="117"/>
        <end position="144"/>
    </location>
</feature>
<dbReference type="GO" id="GO:0009277">
    <property type="term" value="C:fungal-type cell wall"/>
    <property type="evidence" value="ECO:0007669"/>
    <property type="project" value="TreeGrafter"/>
</dbReference>
<dbReference type="PANTHER" id="PTHR35523:SF1">
    <property type="entry name" value="CELL WALL PROTEIN SED1"/>
    <property type="match status" value="1"/>
</dbReference>
<name>A0A9Q8QIT8_9HYPO</name>
<evidence type="ECO:0000313" key="4">
    <source>
        <dbReference type="Proteomes" id="UP000829364"/>
    </source>
</evidence>
<dbReference type="EMBL" id="CP086357">
    <property type="protein sequence ID" value="UNI19402.1"/>
    <property type="molecule type" value="Genomic_DNA"/>
</dbReference>
<dbReference type="InterPro" id="IPR038843">
    <property type="entry name" value="Sed1/Spi1"/>
</dbReference>
<dbReference type="GO" id="GO:0031505">
    <property type="term" value="P:fungal-type cell wall organization"/>
    <property type="evidence" value="ECO:0007669"/>
    <property type="project" value="InterPro"/>
</dbReference>
<feature type="compositionally biased region" description="Low complexity" evidence="1">
    <location>
        <begin position="121"/>
        <end position="137"/>
    </location>
</feature>
<feature type="signal peptide" evidence="2">
    <location>
        <begin position="1"/>
        <end position="19"/>
    </location>
</feature>
<organism evidence="3 4">
    <name type="scientific">Purpureocillium takamizusanense</name>
    <dbReference type="NCBI Taxonomy" id="2060973"/>
    <lineage>
        <taxon>Eukaryota</taxon>
        <taxon>Fungi</taxon>
        <taxon>Dikarya</taxon>
        <taxon>Ascomycota</taxon>
        <taxon>Pezizomycotina</taxon>
        <taxon>Sordariomycetes</taxon>
        <taxon>Hypocreomycetidae</taxon>
        <taxon>Hypocreales</taxon>
        <taxon>Ophiocordycipitaceae</taxon>
        <taxon>Purpureocillium</taxon>
    </lineage>
</organism>
<sequence length="266" mass="28082">MKFGSLLVYAAAILPCASAARNSTSPRASRHTSYVSTLPSSRRTVLSSSRSTDYAHPSEIESRIYTTVISTAYTTYCPSPTVIPVGNITYTVTKPTTLTISNCPCTVVKTGIPPVKTKKYSASTSSSRTPSSSNLSTHHPRPSKSKAIYTTVISTAYTTYCPSPTIIPVGNMTYTVTKPTTLTITNCPCTVTKTGIPPINTKKSQPPASPKQTQSPPSSKQDQQAPPSSKQPPKPTATPPVVVKAGADTVTVGSYAVFGLIAAMFI</sequence>